<dbReference type="Gene3D" id="3.30.1950.10">
    <property type="entry name" value="wza like domain"/>
    <property type="match status" value="1"/>
</dbReference>
<dbReference type="GO" id="GO:0009279">
    <property type="term" value="C:cell outer membrane"/>
    <property type="evidence" value="ECO:0007669"/>
    <property type="project" value="UniProtKB-SubCell"/>
</dbReference>
<proteinExistence type="inferred from homology"/>
<dbReference type="PANTHER" id="PTHR33619:SF3">
    <property type="entry name" value="POLYSACCHARIDE EXPORT PROTEIN GFCE-RELATED"/>
    <property type="match status" value="1"/>
</dbReference>
<evidence type="ECO:0000256" key="1">
    <source>
        <dbReference type="ARBA" id="ARBA00004571"/>
    </source>
</evidence>
<dbReference type="PANTHER" id="PTHR33619">
    <property type="entry name" value="POLYSACCHARIDE EXPORT PROTEIN GFCE-RELATED"/>
    <property type="match status" value="1"/>
</dbReference>
<evidence type="ECO:0000256" key="12">
    <source>
        <dbReference type="ARBA" id="ARBA00023139"/>
    </source>
</evidence>
<keyword evidence="8" id="KW-0625">Polysaccharide transport</keyword>
<name>A0A316GEM2_9RHOB</name>
<evidence type="ECO:0000313" key="17">
    <source>
        <dbReference type="EMBL" id="PWK53117.1"/>
    </source>
</evidence>
<dbReference type="GO" id="GO:0046930">
    <property type="term" value="C:pore complex"/>
    <property type="evidence" value="ECO:0007669"/>
    <property type="project" value="UniProtKB-KW"/>
</dbReference>
<comment type="subcellular location">
    <subcellularLocation>
        <location evidence="1">Cell outer membrane</location>
        <topology evidence="1">Multi-pass membrane protein</topology>
    </subcellularLocation>
</comment>
<keyword evidence="13" id="KW-0998">Cell outer membrane</keyword>
<keyword evidence="3" id="KW-0813">Transport</keyword>
<sequence length="386" mass="41059">MKSRAVLLACACAVASCTNVGPRTGDILRSSSDVVGSRESVSRADTGSDFVVVEADRNVAFTWQMYEKSRGGFFGDPGAGRVAIQSGDVLSISLVSYNEAGYVDFTRNAVAPVSSTPLPPQRVTELGTINVPPLGRIAAKGKTVPALEEFLNERLSEVLVKPSVVVELVQRNSALISIVGSVGAPGSYAYTDGDARLLELVSLAGGAAAPIDGLDVTLSRNGEVRTVALTDLYTNPALNIHVRPGDVISIEPRNHSVVVLGATGKNEEVLFDTATTPLSNVLGQIGGLENRRADPKGVFIFRPTPRRLAEMLGIDTSAYPGEEILVVYRFDLTNPKSFFTLSEFEVLDGDILYIANSRYEEIDAALDVFSNAVLRPIQIGATLSGE</sequence>
<keyword evidence="5" id="KW-0762">Sugar transport</keyword>
<evidence type="ECO:0000256" key="7">
    <source>
        <dbReference type="ARBA" id="ARBA00022729"/>
    </source>
</evidence>
<dbReference type="EMBL" id="QGGV01000014">
    <property type="protein sequence ID" value="PWK53117.1"/>
    <property type="molecule type" value="Genomic_DNA"/>
</dbReference>
<evidence type="ECO:0000256" key="10">
    <source>
        <dbReference type="ARBA" id="ARBA00023114"/>
    </source>
</evidence>
<evidence type="ECO:0000256" key="9">
    <source>
        <dbReference type="ARBA" id="ARBA00023065"/>
    </source>
</evidence>
<comment type="caution">
    <text evidence="17">The sequence shown here is derived from an EMBL/GenBank/DDBJ whole genome shotgun (WGS) entry which is preliminary data.</text>
</comment>
<accession>A0A316GEM2</accession>
<organism evidence="17 18">
    <name type="scientific">Silicimonas algicola</name>
    <dbReference type="NCBI Taxonomy" id="1826607"/>
    <lineage>
        <taxon>Bacteria</taxon>
        <taxon>Pseudomonadati</taxon>
        <taxon>Pseudomonadota</taxon>
        <taxon>Alphaproteobacteria</taxon>
        <taxon>Rhodobacterales</taxon>
        <taxon>Paracoccaceae</taxon>
    </lineage>
</organism>
<evidence type="ECO:0000256" key="5">
    <source>
        <dbReference type="ARBA" id="ARBA00022597"/>
    </source>
</evidence>
<dbReference type="InterPro" id="IPR003715">
    <property type="entry name" value="Poly_export_N"/>
</dbReference>
<dbReference type="PROSITE" id="PS51257">
    <property type="entry name" value="PROKAR_LIPOPROTEIN"/>
    <property type="match status" value="1"/>
</dbReference>
<evidence type="ECO:0000256" key="3">
    <source>
        <dbReference type="ARBA" id="ARBA00022448"/>
    </source>
</evidence>
<keyword evidence="10" id="KW-0626">Porin</keyword>
<evidence type="ECO:0000256" key="13">
    <source>
        <dbReference type="ARBA" id="ARBA00023237"/>
    </source>
</evidence>
<keyword evidence="4" id="KW-1134">Transmembrane beta strand</keyword>
<evidence type="ECO:0000313" key="18">
    <source>
        <dbReference type="Proteomes" id="UP000245390"/>
    </source>
</evidence>
<gene>
    <name evidence="17" type="ORF">C8D95_11419</name>
</gene>
<keyword evidence="9" id="KW-0406">Ion transport</keyword>
<feature type="domain" description="Polysaccharide export protein N-terminal" evidence="15">
    <location>
        <begin position="83"/>
        <end position="168"/>
    </location>
</feature>
<keyword evidence="18" id="KW-1185">Reference proteome</keyword>
<reference evidence="17 18" key="1">
    <citation type="submission" date="2018-05" db="EMBL/GenBank/DDBJ databases">
        <title>Genomic Encyclopedia of Type Strains, Phase IV (KMG-IV): sequencing the most valuable type-strain genomes for metagenomic binning, comparative biology and taxonomic classification.</title>
        <authorList>
            <person name="Goeker M."/>
        </authorList>
    </citation>
    <scope>NUCLEOTIDE SEQUENCE [LARGE SCALE GENOMIC DNA]</scope>
    <source>
        <strain evidence="17 18">DSM 103371</strain>
    </source>
</reference>
<keyword evidence="11" id="KW-0472">Membrane</keyword>
<dbReference type="Gene3D" id="3.10.560.10">
    <property type="entry name" value="Outer membrane lipoprotein wza domain like"/>
    <property type="match status" value="2"/>
</dbReference>
<evidence type="ECO:0000256" key="11">
    <source>
        <dbReference type="ARBA" id="ARBA00023136"/>
    </source>
</evidence>
<keyword evidence="6" id="KW-0812">Transmembrane</keyword>
<dbReference type="GO" id="GO:0006811">
    <property type="term" value="P:monoatomic ion transport"/>
    <property type="evidence" value="ECO:0007669"/>
    <property type="project" value="UniProtKB-KW"/>
</dbReference>
<dbReference type="Proteomes" id="UP000245390">
    <property type="component" value="Unassembled WGS sequence"/>
</dbReference>
<evidence type="ECO:0000256" key="8">
    <source>
        <dbReference type="ARBA" id="ARBA00023047"/>
    </source>
</evidence>
<evidence type="ECO:0000256" key="14">
    <source>
        <dbReference type="ARBA" id="ARBA00023288"/>
    </source>
</evidence>
<dbReference type="Pfam" id="PF22461">
    <property type="entry name" value="SLBB_2"/>
    <property type="match status" value="1"/>
</dbReference>
<dbReference type="InterPro" id="IPR054765">
    <property type="entry name" value="SLBB_dom"/>
</dbReference>
<dbReference type="GO" id="GO:0015288">
    <property type="term" value="F:porin activity"/>
    <property type="evidence" value="ECO:0007669"/>
    <property type="project" value="UniProtKB-KW"/>
</dbReference>
<keyword evidence="14" id="KW-0449">Lipoprotein</keyword>
<evidence type="ECO:0000259" key="15">
    <source>
        <dbReference type="Pfam" id="PF02563"/>
    </source>
</evidence>
<evidence type="ECO:0000259" key="16">
    <source>
        <dbReference type="Pfam" id="PF22461"/>
    </source>
</evidence>
<protein>
    <submittedName>
        <fullName evidence="17">Polysaccharide export outer membrane protein</fullName>
    </submittedName>
</protein>
<evidence type="ECO:0000256" key="2">
    <source>
        <dbReference type="ARBA" id="ARBA00009450"/>
    </source>
</evidence>
<evidence type="ECO:0000256" key="4">
    <source>
        <dbReference type="ARBA" id="ARBA00022452"/>
    </source>
</evidence>
<dbReference type="InterPro" id="IPR049712">
    <property type="entry name" value="Poly_export"/>
</dbReference>
<dbReference type="AlphaFoldDB" id="A0A316GEM2"/>
<keyword evidence="7" id="KW-0732">Signal</keyword>
<dbReference type="GO" id="GO:0015159">
    <property type="term" value="F:polysaccharide transmembrane transporter activity"/>
    <property type="evidence" value="ECO:0007669"/>
    <property type="project" value="InterPro"/>
</dbReference>
<dbReference type="Pfam" id="PF02563">
    <property type="entry name" value="Poly_export"/>
    <property type="match status" value="1"/>
</dbReference>
<feature type="domain" description="SLBB" evidence="16">
    <location>
        <begin position="176"/>
        <end position="249"/>
    </location>
</feature>
<comment type="similarity">
    <text evidence="2">Belongs to the BexD/CtrA/VexA family.</text>
</comment>
<keyword evidence="12" id="KW-0564">Palmitate</keyword>
<evidence type="ECO:0000256" key="6">
    <source>
        <dbReference type="ARBA" id="ARBA00022692"/>
    </source>
</evidence>